<sequence length="246" mass="25272">MALWLIGAFLATALLYASVGYGGGSTYSALLALSGYDYRLLPILSLSCNVVVVTGSLIRFARAGVVPWRGGLVLSLVAAPLAFLGGLTPITERSFLVLLGISLIAAAVLLLLPTTAQDRPGGGRAARLMPFAAAPLGYLAGVVGIGGGIFLAPLLHLSRWDNARRIAATASLFILINSVSGLVGQLTKAGVGRFSEAIGDGLPLLLAVVIGGQIGSLLALRLLPECVIRWLTAALTLYAGSRLLLG</sequence>
<reference evidence="7" key="1">
    <citation type="journal article" date="2019" name="Int. J. Syst. Evol. Microbiol.">
        <title>The Global Catalogue of Microorganisms (GCM) 10K type strain sequencing project: providing services to taxonomists for standard genome sequencing and annotation.</title>
        <authorList>
            <consortium name="The Broad Institute Genomics Platform"/>
            <consortium name="The Broad Institute Genome Sequencing Center for Infectious Disease"/>
            <person name="Wu L."/>
            <person name="Ma J."/>
        </authorList>
    </citation>
    <scope>NUCLEOTIDE SEQUENCE [LARGE SCALE GENOMIC DNA]</scope>
    <source>
        <strain evidence="7">CGMCC 1.12989</strain>
    </source>
</reference>
<feature type="transmembrane region" description="Helical" evidence="5">
    <location>
        <begin position="166"/>
        <end position="186"/>
    </location>
</feature>
<name>A0ABV8RRW0_9SPHN</name>
<gene>
    <name evidence="6" type="ORF">ACFO0A_09800</name>
</gene>
<dbReference type="PANTHER" id="PTHR43701:SF5">
    <property type="entry name" value="MEMBRANE TRANSPORTER PROTEIN-RELATED"/>
    <property type="match status" value="1"/>
</dbReference>
<feature type="transmembrane region" description="Helical" evidence="5">
    <location>
        <begin position="96"/>
        <end position="116"/>
    </location>
</feature>
<comment type="caution">
    <text evidence="6">The sequence shown here is derived from an EMBL/GenBank/DDBJ whole genome shotgun (WGS) entry which is preliminary data.</text>
</comment>
<evidence type="ECO:0000256" key="4">
    <source>
        <dbReference type="ARBA" id="ARBA00023136"/>
    </source>
</evidence>
<comment type="similarity">
    <text evidence="5">Belongs to the 4-toluene sulfonate uptake permease (TSUP) (TC 2.A.102) family.</text>
</comment>
<accession>A0ABV8RRW0</accession>
<dbReference type="Pfam" id="PF01925">
    <property type="entry name" value="TauE"/>
    <property type="match status" value="1"/>
</dbReference>
<proteinExistence type="inferred from homology"/>
<dbReference type="EMBL" id="JBHSDR010000006">
    <property type="protein sequence ID" value="MFC4295345.1"/>
    <property type="molecule type" value="Genomic_DNA"/>
</dbReference>
<dbReference type="InterPro" id="IPR051598">
    <property type="entry name" value="TSUP/Inactive_protease-like"/>
</dbReference>
<keyword evidence="7" id="KW-1185">Reference proteome</keyword>
<evidence type="ECO:0000313" key="7">
    <source>
        <dbReference type="Proteomes" id="UP001595828"/>
    </source>
</evidence>
<keyword evidence="3 5" id="KW-1133">Transmembrane helix</keyword>
<evidence type="ECO:0000256" key="2">
    <source>
        <dbReference type="ARBA" id="ARBA00022692"/>
    </source>
</evidence>
<dbReference type="Proteomes" id="UP001595828">
    <property type="component" value="Unassembled WGS sequence"/>
</dbReference>
<keyword evidence="5" id="KW-1003">Cell membrane</keyword>
<organism evidence="6 7">
    <name type="scientific">Novosphingobium tardum</name>
    <dbReference type="NCBI Taxonomy" id="1538021"/>
    <lineage>
        <taxon>Bacteria</taxon>
        <taxon>Pseudomonadati</taxon>
        <taxon>Pseudomonadota</taxon>
        <taxon>Alphaproteobacteria</taxon>
        <taxon>Sphingomonadales</taxon>
        <taxon>Sphingomonadaceae</taxon>
        <taxon>Novosphingobium</taxon>
    </lineage>
</organism>
<feature type="transmembrane region" description="Helical" evidence="5">
    <location>
        <begin position="128"/>
        <end position="154"/>
    </location>
</feature>
<dbReference type="PANTHER" id="PTHR43701">
    <property type="entry name" value="MEMBRANE TRANSPORTER PROTEIN MJ0441-RELATED"/>
    <property type="match status" value="1"/>
</dbReference>
<evidence type="ECO:0000256" key="5">
    <source>
        <dbReference type="RuleBase" id="RU363041"/>
    </source>
</evidence>
<comment type="subcellular location">
    <subcellularLocation>
        <location evidence="5">Cell membrane</location>
        <topology evidence="5">Multi-pass membrane protein</topology>
    </subcellularLocation>
    <subcellularLocation>
        <location evidence="1">Membrane</location>
        <topology evidence="1">Multi-pass membrane protein</topology>
    </subcellularLocation>
</comment>
<evidence type="ECO:0000256" key="3">
    <source>
        <dbReference type="ARBA" id="ARBA00022989"/>
    </source>
</evidence>
<feature type="transmembrane region" description="Helical" evidence="5">
    <location>
        <begin position="70"/>
        <end position="90"/>
    </location>
</feature>
<protein>
    <recommendedName>
        <fullName evidence="5">Probable membrane transporter protein</fullName>
    </recommendedName>
</protein>
<keyword evidence="2 5" id="KW-0812">Transmembrane</keyword>
<dbReference type="RefSeq" id="WP_379538824.1">
    <property type="nucleotide sequence ID" value="NZ_JBHSDR010000006.1"/>
</dbReference>
<evidence type="ECO:0000256" key="1">
    <source>
        <dbReference type="ARBA" id="ARBA00004141"/>
    </source>
</evidence>
<keyword evidence="4 5" id="KW-0472">Membrane</keyword>
<feature type="transmembrane region" description="Helical" evidence="5">
    <location>
        <begin position="198"/>
        <end position="221"/>
    </location>
</feature>
<evidence type="ECO:0000313" key="6">
    <source>
        <dbReference type="EMBL" id="MFC4295345.1"/>
    </source>
</evidence>
<dbReference type="InterPro" id="IPR002781">
    <property type="entry name" value="TM_pro_TauE-like"/>
</dbReference>
<feature type="transmembrane region" description="Helical" evidence="5">
    <location>
        <begin position="38"/>
        <end position="58"/>
    </location>
</feature>